<keyword evidence="4" id="KW-0378">Hydrolase</keyword>
<keyword evidence="3" id="KW-0255">Endonuclease</keyword>
<evidence type="ECO:0000313" key="8">
    <source>
        <dbReference type="Proteomes" id="UP000248198"/>
    </source>
</evidence>
<evidence type="ECO:0000313" key="7">
    <source>
        <dbReference type="EMBL" id="PYF74991.1"/>
    </source>
</evidence>
<dbReference type="OrthoDB" id="267579at2"/>
<accession>A0A318UFP1</accession>
<gene>
    <name evidence="7" type="ORF">B0O44_103437</name>
</gene>
<dbReference type="EMBL" id="QKLU01000003">
    <property type="protein sequence ID" value="PYF74991.1"/>
    <property type="molecule type" value="Genomic_DNA"/>
</dbReference>
<keyword evidence="6" id="KW-0325">Glycoprotein</keyword>
<dbReference type="AlphaFoldDB" id="A0A318UFP1"/>
<comment type="caution">
    <text evidence="7">The sequence shown here is derived from an EMBL/GenBank/DDBJ whole genome shotgun (WGS) entry which is preliminary data.</text>
</comment>
<dbReference type="Proteomes" id="UP000248198">
    <property type="component" value="Unassembled WGS sequence"/>
</dbReference>
<name>A0A318UFP1_9SPHI</name>
<dbReference type="GO" id="GO:0003676">
    <property type="term" value="F:nucleic acid binding"/>
    <property type="evidence" value="ECO:0007669"/>
    <property type="project" value="InterPro"/>
</dbReference>
<dbReference type="PANTHER" id="PTHR33146">
    <property type="entry name" value="ENDONUCLEASE 4"/>
    <property type="match status" value="1"/>
</dbReference>
<evidence type="ECO:0000256" key="2">
    <source>
        <dbReference type="ARBA" id="ARBA00022723"/>
    </source>
</evidence>
<sequence>MKRNILITILIPVAILLGSWGVIGHQTVAKIAENNLNIRAKAAVKDLLPDESLTQISSWADQVRSQPEYRYTSSWHFLNLPDGLDYNSFTQTVKGLSGDNIYTAILKCGKTLSDPSSSRAQKVEALKFMVHLVGDAHQPMHISRAEDKGGNTIQVQFNGKGTNLHSLWDGKLLDAQGLTADEMATKFNKTNPAQILQWQKDPILKWLFESYQISSKLYAEVQSGSKLSEEYYTKHLPEVQLRLEQGGIRLAGILNEVLKNYKPEPKIKDDQKTTAENKSGSVKLKNTADVVNYMGKSVTITDVVSDYKVINNNLTLLNIGGRYPQQILTVALKGSKIKLNPEDLKGKRISVSGIPQLYKDKPEIEVSEPADIYLEQSK</sequence>
<evidence type="ECO:0000256" key="3">
    <source>
        <dbReference type="ARBA" id="ARBA00022759"/>
    </source>
</evidence>
<keyword evidence="1" id="KW-0540">Nuclease</keyword>
<dbReference type="CDD" id="cd11010">
    <property type="entry name" value="S1-P1_nuclease"/>
    <property type="match status" value="1"/>
</dbReference>
<dbReference type="GO" id="GO:0004519">
    <property type="term" value="F:endonuclease activity"/>
    <property type="evidence" value="ECO:0007669"/>
    <property type="project" value="UniProtKB-KW"/>
</dbReference>
<keyword evidence="5" id="KW-1015">Disulfide bond</keyword>
<dbReference type="GO" id="GO:0046872">
    <property type="term" value="F:metal ion binding"/>
    <property type="evidence" value="ECO:0007669"/>
    <property type="project" value="UniProtKB-KW"/>
</dbReference>
<evidence type="ECO:0000256" key="1">
    <source>
        <dbReference type="ARBA" id="ARBA00022722"/>
    </source>
</evidence>
<dbReference type="Gene3D" id="1.10.575.10">
    <property type="entry name" value="P1 Nuclease"/>
    <property type="match status" value="1"/>
</dbReference>
<evidence type="ECO:0000256" key="4">
    <source>
        <dbReference type="ARBA" id="ARBA00022801"/>
    </source>
</evidence>
<dbReference type="InterPro" id="IPR003154">
    <property type="entry name" value="S1/P1nuclease"/>
</dbReference>
<dbReference type="InterPro" id="IPR008947">
    <property type="entry name" value="PLipase_C/P1_nuclease_dom_sf"/>
</dbReference>
<keyword evidence="8" id="KW-1185">Reference proteome</keyword>
<keyword evidence="2" id="KW-0479">Metal-binding</keyword>
<dbReference type="GO" id="GO:0006308">
    <property type="term" value="P:DNA catabolic process"/>
    <property type="evidence" value="ECO:0007669"/>
    <property type="project" value="InterPro"/>
</dbReference>
<proteinExistence type="predicted"/>
<dbReference type="PANTHER" id="PTHR33146:SF26">
    <property type="entry name" value="ENDONUCLEASE 4"/>
    <property type="match status" value="1"/>
</dbReference>
<dbReference type="GO" id="GO:0016788">
    <property type="term" value="F:hydrolase activity, acting on ester bonds"/>
    <property type="evidence" value="ECO:0007669"/>
    <property type="project" value="InterPro"/>
</dbReference>
<dbReference type="SUPFAM" id="SSF48537">
    <property type="entry name" value="Phospholipase C/P1 nuclease"/>
    <property type="match status" value="1"/>
</dbReference>
<evidence type="ECO:0000256" key="5">
    <source>
        <dbReference type="ARBA" id="ARBA00023157"/>
    </source>
</evidence>
<dbReference type="Pfam" id="PF02265">
    <property type="entry name" value="S1-P1_nuclease"/>
    <property type="match status" value="1"/>
</dbReference>
<evidence type="ECO:0000256" key="6">
    <source>
        <dbReference type="ARBA" id="ARBA00023180"/>
    </source>
</evidence>
<dbReference type="RefSeq" id="WP_110829943.1">
    <property type="nucleotide sequence ID" value="NZ_QKLU01000003.1"/>
</dbReference>
<protein>
    <submittedName>
        <fullName evidence="7">S1/P1 nuclease</fullName>
    </submittedName>
</protein>
<organism evidence="7 8">
    <name type="scientific">Pedobacter nutrimenti</name>
    <dbReference type="NCBI Taxonomy" id="1241337"/>
    <lineage>
        <taxon>Bacteria</taxon>
        <taxon>Pseudomonadati</taxon>
        <taxon>Bacteroidota</taxon>
        <taxon>Sphingobacteriia</taxon>
        <taxon>Sphingobacteriales</taxon>
        <taxon>Sphingobacteriaceae</taxon>
        <taxon>Pedobacter</taxon>
    </lineage>
</organism>
<reference evidence="7 8" key="1">
    <citation type="submission" date="2018-06" db="EMBL/GenBank/DDBJ databases">
        <title>Genomic Encyclopedia of Archaeal and Bacterial Type Strains, Phase II (KMG-II): from individual species to whole genera.</title>
        <authorList>
            <person name="Goeker M."/>
        </authorList>
    </citation>
    <scope>NUCLEOTIDE SEQUENCE [LARGE SCALE GENOMIC DNA]</scope>
    <source>
        <strain evidence="7 8">DSM 27372</strain>
    </source>
</reference>